<feature type="coiled-coil region" evidence="8">
    <location>
        <begin position="1"/>
        <end position="67"/>
    </location>
</feature>
<dbReference type="PANTHER" id="PTHR30437:SF4">
    <property type="entry name" value="TRANSCRIPTION ELONGATION FACTOR GREA"/>
    <property type="match status" value="1"/>
</dbReference>
<dbReference type="Pfam" id="PF03449">
    <property type="entry name" value="GreA_GreB_N"/>
    <property type="match status" value="1"/>
</dbReference>
<evidence type="ECO:0000256" key="6">
    <source>
        <dbReference type="ARBA" id="ARBA00024916"/>
    </source>
</evidence>
<comment type="caution">
    <text evidence="11">The sequence shown here is derived from an EMBL/GenBank/DDBJ whole genome shotgun (WGS) entry which is preliminary data.</text>
</comment>
<comment type="function">
    <text evidence="6 8">Necessary for efficient RNA polymerase transcription elongation past template-encoded arresting sites. The arresting sites in DNA have the property of trapping a certain fraction of elongating RNA polymerases that pass through, resulting in locked ternary complexes. Cleavage of the nascent transcript by cleavage factors such as GreA or GreB allows the resumption of elongation from the new 3'terminus. GreA releases sequences of 2 to 3 nucleotides.</text>
</comment>
<dbReference type="PANTHER" id="PTHR30437">
    <property type="entry name" value="TRANSCRIPTION ELONGATION FACTOR GREA"/>
    <property type="match status" value="1"/>
</dbReference>
<dbReference type="InterPro" id="IPR022691">
    <property type="entry name" value="Tscrpt_elong_fac_GreA/B_N"/>
</dbReference>
<dbReference type="InterPro" id="IPR028624">
    <property type="entry name" value="Tscrpt_elong_fac_GreA/B"/>
</dbReference>
<organism evidence="11 12">
    <name type="scientific">Fraserbacteria sp. (strain RBG_16_55_9)</name>
    <dbReference type="NCBI Taxonomy" id="1817864"/>
    <lineage>
        <taxon>Bacteria</taxon>
        <taxon>Candidatus Fraseribacteriota</taxon>
    </lineage>
</organism>
<dbReference type="AlphaFoldDB" id="A0A1F5URR5"/>
<evidence type="ECO:0000256" key="5">
    <source>
        <dbReference type="ARBA" id="ARBA00023163"/>
    </source>
</evidence>
<dbReference type="GO" id="GO:0070063">
    <property type="term" value="F:RNA polymerase binding"/>
    <property type="evidence" value="ECO:0007669"/>
    <property type="project" value="InterPro"/>
</dbReference>
<evidence type="ECO:0000259" key="10">
    <source>
        <dbReference type="Pfam" id="PF03449"/>
    </source>
</evidence>
<protein>
    <recommendedName>
        <fullName evidence="2 8">Transcription elongation factor GreA</fullName>
    </recommendedName>
    <alternativeName>
        <fullName evidence="7 8">Transcript cleavage factor GreA</fullName>
    </alternativeName>
</protein>
<feature type="domain" description="Transcription elongation factor GreA/GreB N-terminal" evidence="10">
    <location>
        <begin position="5"/>
        <end position="72"/>
    </location>
</feature>
<dbReference type="Proteomes" id="UP000179157">
    <property type="component" value="Unassembled WGS sequence"/>
</dbReference>
<dbReference type="SUPFAM" id="SSF54534">
    <property type="entry name" value="FKBP-like"/>
    <property type="match status" value="1"/>
</dbReference>
<dbReference type="GO" id="GO:0006354">
    <property type="term" value="P:DNA-templated transcription elongation"/>
    <property type="evidence" value="ECO:0007669"/>
    <property type="project" value="TreeGrafter"/>
</dbReference>
<dbReference type="GO" id="GO:0032784">
    <property type="term" value="P:regulation of DNA-templated transcription elongation"/>
    <property type="evidence" value="ECO:0007669"/>
    <property type="project" value="UniProtKB-UniRule"/>
</dbReference>
<evidence type="ECO:0000313" key="12">
    <source>
        <dbReference type="Proteomes" id="UP000179157"/>
    </source>
</evidence>
<keyword evidence="4 8" id="KW-0238">DNA-binding</keyword>
<dbReference type="GO" id="GO:0003677">
    <property type="term" value="F:DNA binding"/>
    <property type="evidence" value="ECO:0007669"/>
    <property type="project" value="UniProtKB-UniRule"/>
</dbReference>
<evidence type="ECO:0000256" key="8">
    <source>
        <dbReference type="HAMAP-Rule" id="MF_00105"/>
    </source>
</evidence>
<dbReference type="STRING" id="1817864.A2Z21_10385"/>
<dbReference type="InterPro" id="IPR036953">
    <property type="entry name" value="GreA/GreB_C_sf"/>
</dbReference>
<gene>
    <name evidence="8" type="primary">greA</name>
    <name evidence="11" type="ORF">A2Z21_10385</name>
</gene>
<sequence length="155" mass="17568">MEELYLRKEEYERLKQRLEELEKQRRAVAQEIGEARVQRDLRENAAYHAAKEKQAFVEGEIAELTQRIRQARLVDESKPSSKVVHGSRIRITDLLTGEELRVVLVADLSLAPQDGLMPVSSRSPLGKALIGQSPGQTLSIQAPRGIQQYQILEIL</sequence>
<keyword evidence="3 8" id="KW-0805">Transcription regulation</keyword>
<dbReference type="InterPro" id="IPR036805">
    <property type="entry name" value="Tscrpt_elong_fac_GreA/B_N_sf"/>
</dbReference>
<dbReference type="InterPro" id="IPR001437">
    <property type="entry name" value="Tscrpt_elong_fac_GreA/B_C"/>
</dbReference>
<dbReference type="FunFam" id="1.10.287.180:FF:000001">
    <property type="entry name" value="Transcription elongation factor GreA"/>
    <property type="match status" value="1"/>
</dbReference>
<keyword evidence="8" id="KW-0175">Coiled coil</keyword>
<name>A0A1F5URR5_FRAXR</name>
<evidence type="ECO:0000256" key="7">
    <source>
        <dbReference type="ARBA" id="ARBA00030776"/>
    </source>
</evidence>
<evidence type="ECO:0000256" key="1">
    <source>
        <dbReference type="ARBA" id="ARBA00008213"/>
    </source>
</evidence>
<evidence type="ECO:0000256" key="3">
    <source>
        <dbReference type="ARBA" id="ARBA00023015"/>
    </source>
</evidence>
<keyword evidence="5 8" id="KW-0804">Transcription</keyword>
<dbReference type="Gene3D" id="1.10.287.180">
    <property type="entry name" value="Transcription elongation factor, GreA/GreB, N-terminal domain"/>
    <property type="match status" value="1"/>
</dbReference>
<dbReference type="EMBL" id="MFGX01000094">
    <property type="protein sequence ID" value="OGF53846.1"/>
    <property type="molecule type" value="Genomic_DNA"/>
</dbReference>
<evidence type="ECO:0000256" key="4">
    <source>
        <dbReference type="ARBA" id="ARBA00023125"/>
    </source>
</evidence>
<feature type="domain" description="Transcription elongation factor GreA/GreB C-terminal" evidence="9">
    <location>
        <begin position="79"/>
        <end position="154"/>
    </location>
</feature>
<evidence type="ECO:0000256" key="2">
    <source>
        <dbReference type="ARBA" id="ARBA00013729"/>
    </source>
</evidence>
<dbReference type="HAMAP" id="MF_00105">
    <property type="entry name" value="GreA_GreB"/>
    <property type="match status" value="1"/>
</dbReference>
<dbReference type="Gene3D" id="3.10.50.30">
    <property type="entry name" value="Transcription elongation factor, GreA/GreB, C-terminal domain"/>
    <property type="match status" value="1"/>
</dbReference>
<dbReference type="PIRSF" id="PIRSF006092">
    <property type="entry name" value="GreA_GreB"/>
    <property type="match status" value="1"/>
</dbReference>
<reference evidence="11 12" key="1">
    <citation type="journal article" date="2016" name="Nat. Commun.">
        <title>Thousands of microbial genomes shed light on interconnected biogeochemical processes in an aquifer system.</title>
        <authorList>
            <person name="Anantharaman K."/>
            <person name="Brown C.T."/>
            <person name="Hug L.A."/>
            <person name="Sharon I."/>
            <person name="Castelle C.J."/>
            <person name="Probst A.J."/>
            <person name="Thomas B.C."/>
            <person name="Singh A."/>
            <person name="Wilkins M.J."/>
            <person name="Karaoz U."/>
            <person name="Brodie E.L."/>
            <person name="Williams K.H."/>
            <person name="Hubbard S.S."/>
            <person name="Banfield J.F."/>
        </authorList>
    </citation>
    <scope>NUCLEOTIDE SEQUENCE [LARGE SCALE GENOMIC DNA]</scope>
    <source>
        <strain evidence="12">RBG_16_55_9</strain>
    </source>
</reference>
<dbReference type="SUPFAM" id="SSF46557">
    <property type="entry name" value="GreA transcript cleavage protein, N-terminal domain"/>
    <property type="match status" value="1"/>
</dbReference>
<proteinExistence type="inferred from homology"/>
<evidence type="ECO:0000313" key="11">
    <source>
        <dbReference type="EMBL" id="OGF53846.1"/>
    </source>
</evidence>
<dbReference type="Pfam" id="PF01272">
    <property type="entry name" value="GreA_GreB"/>
    <property type="match status" value="1"/>
</dbReference>
<evidence type="ECO:0000259" key="9">
    <source>
        <dbReference type="Pfam" id="PF01272"/>
    </source>
</evidence>
<accession>A0A1F5URR5</accession>
<dbReference type="InterPro" id="IPR023459">
    <property type="entry name" value="Tscrpt_elong_fac_GreA/B_fam"/>
</dbReference>
<comment type="similarity">
    <text evidence="1 8">Belongs to the GreA/GreB family.</text>
</comment>